<dbReference type="Proteomes" id="UP000624325">
    <property type="component" value="Unassembled WGS sequence"/>
</dbReference>
<evidence type="ECO:0000256" key="1">
    <source>
        <dbReference type="SAM" id="SignalP"/>
    </source>
</evidence>
<protein>
    <submittedName>
        <fullName evidence="2">Uncharacterized protein</fullName>
    </submittedName>
</protein>
<name>A0ABQ4C5T1_9ACTN</name>
<evidence type="ECO:0000313" key="2">
    <source>
        <dbReference type="EMBL" id="GIF58141.1"/>
    </source>
</evidence>
<keyword evidence="3" id="KW-1185">Reference proteome</keyword>
<gene>
    <name evidence="2" type="ORF">Air01nite_42360</name>
</gene>
<dbReference type="InterPro" id="IPR024079">
    <property type="entry name" value="MetalloPept_cat_dom_sf"/>
</dbReference>
<proteinExistence type="predicted"/>
<comment type="caution">
    <text evidence="2">The sequence shown here is derived from an EMBL/GenBank/DDBJ whole genome shotgun (WGS) entry which is preliminary data.</text>
</comment>
<sequence length="540" mass="57840">MVAAVAATGLVAWAAPAQALPLSVTVTIVRVAECCPGGPIDLDSEADFYGRVTIAGSSTDFGEIEDKSIITPDDWKATETVDHSNATTDVKIEIFDEDDGLNFRDNQIDLTNNDADRAVNFSIDLHPEDSRCYFTGDVSGPCGAEVTTQGNADDGDVGDMILMVEVNEPPQAPGRHVRCLHSPLWPQPGETVTITAEAFGDQPDGAGLPPLISDQLDIFFSTDGGATRQKIGGSGRQTTLSASRTAGAAGSTFSYSCLAIDRLEPVDSGWHTVQVGDPPQGRTAPVLLTAARERALDVILFPATTNVRRQPNNPADTSLLTYPVYSGPKDANFLNHAHDAVLELMREQLLLENQRAVNVWIALDGAATGGFRDLQGGDGIDDTCQHQMPANLGADYGFGHVRAILHPATPPPGNRNTLRECAFNRVQSAEAGETGVFIHETGHSAFELADEYCCNGGYFEMPTVPNVYRSRNSCVADVGNLGGVAGDCRGMDSVFDPDTDPDFWVSDPASNDLMNDNTFARRADRRRIAFVFGECDRANC</sequence>
<reference evidence="2 3" key="1">
    <citation type="submission" date="2021-01" db="EMBL/GenBank/DDBJ databases">
        <title>Whole genome shotgun sequence of Asanoa iriomotensis NBRC 100142.</title>
        <authorList>
            <person name="Komaki H."/>
            <person name="Tamura T."/>
        </authorList>
    </citation>
    <scope>NUCLEOTIDE SEQUENCE [LARGE SCALE GENOMIC DNA]</scope>
    <source>
        <strain evidence="2 3">NBRC 100142</strain>
    </source>
</reference>
<keyword evidence="1" id="KW-0732">Signal</keyword>
<feature type="signal peptide" evidence="1">
    <location>
        <begin position="1"/>
        <end position="19"/>
    </location>
</feature>
<dbReference type="Gene3D" id="3.40.390.10">
    <property type="entry name" value="Collagenase (Catalytic Domain)"/>
    <property type="match status" value="1"/>
</dbReference>
<evidence type="ECO:0000313" key="3">
    <source>
        <dbReference type="Proteomes" id="UP000624325"/>
    </source>
</evidence>
<accession>A0ABQ4C5T1</accession>
<dbReference type="EMBL" id="BONC01000030">
    <property type="protein sequence ID" value="GIF58141.1"/>
    <property type="molecule type" value="Genomic_DNA"/>
</dbReference>
<feature type="chain" id="PRO_5047362528" evidence="1">
    <location>
        <begin position="20"/>
        <end position="540"/>
    </location>
</feature>
<organism evidence="2 3">
    <name type="scientific">Asanoa iriomotensis</name>
    <dbReference type="NCBI Taxonomy" id="234613"/>
    <lineage>
        <taxon>Bacteria</taxon>
        <taxon>Bacillati</taxon>
        <taxon>Actinomycetota</taxon>
        <taxon>Actinomycetes</taxon>
        <taxon>Micromonosporales</taxon>
        <taxon>Micromonosporaceae</taxon>
        <taxon>Asanoa</taxon>
    </lineage>
</organism>